<dbReference type="Proteomes" id="UP000269689">
    <property type="component" value="Unassembled WGS sequence"/>
</dbReference>
<evidence type="ECO:0000313" key="3">
    <source>
        <dbReference type="EMBL" id="RPE70912.1"/>
    </source>
</evidence>
<feature type="chain" id="PRO_5018243751" evidence="1">
    <location>
        <begin position="32"/>
        <end position="1918"/>
    </location>
</feature>
<feature type="signal peptide" evidence="1">
    <location>
        <begin position="1"/>
        <end position="31"/>
    </location>
</feature>
<dbReference type="NCBIfam" id="TIGR01451">
    <property type="entry name" value="B_ant_repeat"/>
    <property type="match status" value="1"/>
</dbReference>
<keyword evidence="4" id="KW-1185">Reference proteome</keyword>
<proteinExistence type="predicted"/>
<evidence type="ECO:0000313" key="4">
    <source>
        <dbReference type="Proteomes" id="UP000269689"/>
    </source>
</evidence>
<protein>
    <submittedName>
        <fullName evidence="3">Putative repeat protein (TIGR01451 family)</fullName>
    </submittedName>
</protein>
<comment type="caution">
    <text evidence="3">The sequence shown here is derived from an EMBL/GenBank/DDBJ whole genome shotgun (WGS) entry which is preliminary data.</text>
</comment>
<dbReference type="InterPro" id="IPR001434">
    <property type="entry name" value="OmcB-like_DUF11"/>
</dbReference>
<evidence type="ECO:0000259" key="2">
    <source>
        <dbReference type="Pfam" id="PF01345"/>
    </source>
</evidence>
<reference evidence="3 4" key="1">
    <citation type="submission" date="2018-11" db="EMBL/GenBank/DDBJ databases">
        <title>Genomic Encyclopedia of Type Strains, Phase IV (KMG-IV): sequencing the most valuable type-strain genomes for metagenomic binning, comparative biology and taxonomic classification.</title>
        <authorList>
            <person name="Goeker M."/>
        </authorList>
    </citation>
    <scope>NUCLEOTIDE SEQUENCE [LARGE SCALE GENOMIC DNA]</scope>
    <source>
        <strain evidence="3 4">DSM 104731</strain>
    </source>
</reference>
<sequence length="1918" mass="208716">MRGFSNTLNVCAASLVAVVACVMSLSPNTLKADPAPAGAIIRNIAEARFYNPDLGLTETVYSNPVEATVAAVPAVEVSGFSALVLSRGAIGQYYFTVENVGNLDVSTSVSMVDLDAQDVKRDGQLYLDVNKNGVVDFGDVKLEPNAEISLETGASSQLIYEFRIAADARLDTIVASQLIVDASAGENENVPVLGIAEGVTELVAATLELEKTQSFARGEDADRLTYTLRMRNNSEEAVAAYDRLDGGALRIDGAPVSGVLLRDAIPLNTVFEAHLSQGAMQPLFHLRDMPLHDYTSVAPADLTEVDAVAFFHEGDYASGFSSDVVFRVRVPHALGPVEIDNTAQVNVTEEVSQPSNTVVYDRLAQSIAALRYVEPSTDLDMVYGAFGLDTSLILSAGACNQSSDIDQVNITLRSTRTGDVETVLATETGPNTGEFRTAAIPLAEMDLPRSEDGVMATSNGDRIVARSDCAQATLEDSLWVNPGNFVFNSVTNDPIEGVLVTLVDAATGALVDSTVTDTQGFFSFDTNETGVFAYRLVGADDWTYPSVRLDFPGYGRIVTEASYGADFAHLSGPPQVADIPVDPFYGTPLSLEKTVDRDQVAFGEFVTYTLDVTNNMYQALMHTTLMDSPPRGVNLVQGSVRFDGAVLPDPTRDAVGDLSFDLGTLKPLSSYELSYTMQVSAGAREGDNINTALFSGYQAGTGTLRSSPVARARVSLNNSGGVFARQGTVIGSVFMDCDGDGIRDTFDDEDRLGRHAEPGIPGVRIVTDQGLSVVTDIDGKYSLYGLSAVTHAFLVQPETLPKGSEIQITRTNDLGRAGSRLVPLKKGELRAEHFAVQACTPEIMNEIDARRTWFETNAQTEALRAADLPLVGSRAATRSARTEAGVATTSQLSPAKLQREAEAVGAETIVQKSRSQQRSRPLSQLMNSLDNTTGFIGLEDGQVLDRRSASIRVKSNMDLSLSLIVNGREVDADRIGERSTLDSKNLQAVEFVAVSLRGDQNTLTLVGRDPFGIERERVELTLFAPSNPAKVEVIAPEVVNADPTTPFPVVVRILDTRGRPVLASSVVTLEARRATWDVEDIRPNVPGVQVFIDNGEATFDVIPPQVSGPDRLGVRAGFDDGATIVEFTPNLDERILIGVIEGAITLGGDGAGTLLPKDQFSHFEDTTEGLRGSLYLKGVIRGETLLTLRYNSDRDTESRLFRDIRGDEYYPVYGDNSERGFDAQSSSNLFVKVEKGRSYMLYGDIDISPEAEAFKLGGLSRVVTGAKAHWSDERTSVTVFAARTNAEQKIIEIRGRGVSGPYDVDLSGYIDGSERVEVLVRDEEGGDVISTELLRRGTDYLLDFFSNTITFDRPLRQFDLDGNPISVRMTFEIEAENAEKYWIYGGEINHTLNERTMVGARLVHADAERGHDARTRVVSGYVAHEARNGGDWEAEIARSEDKDGTAGMGARLAYEISTENSRFSAEAIYTNNSFAAPGALANAGTTQMRFSYGRTLSRKAELELNGEYVEDRITDAKLTRLDLLYRYQMEPHLGWEIGAEIAQRTAAGESKTQSALIAGVNWVPQDRDNTRVDARLRFPVSGDGATELTLGLTSEPEKGWTVYSETELRFNKGATITRFAMGFDYQMTDWLTGTFDLSRGAGDLATTYTQGVDAVWDYNDFTSFTLGIEHSREMETSRSKLTSVALGAKWSSADDTWVGDADLEATFEPTGETYYASLGMAGKLNDDWTVLGRSRIALDNRDGDDSMRIRTRIGAAYRPLNDPRMEVLAWYEHRLEEKHGTTQTHMWSVDATYEASADLRLNAKYAGQHQNYRLPGHADAASLTQLVQAGVNQEFSDDRFQVGANISHLWDDAGNRSVGLGAELGFVPAKGTQIAIGYNHSRGQVAGQSDLYQDGLYLRFNLLLDNSLWNHLDQFLGN</sequence>
<feature type="domain" description="DUF11" evidence="2">
    <location>
        <begin position="589"/>
        <end position="695"/>
    </location>
</feature>
<gene>
    <name evidence="3" type="ORF">EDD53_0022</name>
</gene>
<dbReference type="EMBL" id="RKQK01000001">
    <property type="protein sequence ID" value="RPE70912.1"/>
    <property type="molecule type" value="Genomic_DNA"/>
</dbReference>
<dbReference type="SUPFAM" id="SSF49478">
    <property type="entry name" value="Cna protein B-type domain"/>
    <property type="match status" value="1"/>
</dbReference>
<accession>A0A3N4UJZ8</accession>
<name>A0A3N4UJZ8_9RHOB</name>
<dbReference type="InterPro" id="IPR047589">
    <property type="entry name" value="DUF11_rpt"/>
</dbReference>
<evidence type="ECO:0000256" key="1">
    <source>
        <dbReference type="SAM" id="SignalP"/>
    </source>
</evidence>
<dbReference type="Pfam" id="PF01345">
    <property type="entry name" value="DUF11"/>
    <property type="match status" value="1"/>
</dbReference>
<organism evidence="3 4">
    <name type="scientific">Pacificibacter maritimus</name>
    <dbReference type="NCBI Taxonomy" id="762213"/>
    <lineage>
        <taxon>Bacteria</taxon>
        <taxon>Pseudomonadati</taxon>
        <taxon>Pseudomonadota</taxon>
        <taxon>Alphaproteobacteria</taxon>
        <taxon>Rhodobacterales</taxon>
        <taxon>Roseobacteraceae</taxon>
        <taxon>Pacificibacter</taxon>
    </lineage>
</organism>
<dbReference type="PROSITE" id="PS51257">
    <property type="entry name" value="PROKAR_LIPOPROTEIN"/>
    <property type="match status" value="1"/>
</dbReference>
<dbReference type="OrthoDB" id="9773411at2"/>
<keyword evidence="1" id="KW-0732">Signal</keyword>